<keyword evidence="3" id="KW-1185">Reference proteome</keyword>
<feature type="domain" description="Transcription regulator PadR N-terminal" evidence="1">
    <location>
        <begin position="5"/>
        <end position="77"/>
    </location>
</feature>
<name>A0ABW1Q9U8_9CORY</name>
<dbReference type="InterPro" id="IPR005149">
    <property type="entry name" value="Tscrpt_reg_PadR_N"/>
</dbReference>
<dbReference type="PANTHER" id="PTHR43252">
    <property type="entry name" value="TRANSCRIPTIONAL REGULATOR YQJI"/>
    <property type="match status" value="1"/>
</dbReference>
<dbReference type="InterPro" id="IPR036388">
    <property type="entry name" value="WH-like_DNA-bd_sf"/>
</dbReference>
<dbReference type="PANTHER" id="PTHR43252:SF2">
    <property type="entry name" value="TRANSCRIPTION REGULATOR, PADR-LIKE FAMILY"/>
    <property type="match status" value="1"/>
</dbReference>
<dbReference type="RefSeq" id="WP_377000481.1">
    <property type="nucleotide sequence ID" value="NZ_JBHSQE010000003.1"/>
</dbReference>
<dbReference type="InterPro" id="IPR036390">
    <property type="entry name" value="WH_DNA-bd_sf"/>
</dbReference>
<dbReference type="SUPFAM" id="SSF46785">
    <property type="entry name" value="Winged helix' DNA-binding domain"/>
    <property type="match status" value="1"/>
</dbReference>
<sequence>MAFVILGLLHLRAMSMYDLVKAFDQGISLFYSASTGSIKRALDGLLAKGHIAIDEIQPGARGRKTYAITEAGRSAFQTWMHAPLTETDIEAAALPRLYLLGLLPAAERPAILSAMRERVARDLATLENLATAVDATPVAPELADVAHFGRATLDYGITSHRAGLEWFSALLDSEGTG</sequence>
<dbReference type="Pfam" id="PF03551">
    <property type="entry name" value="PadR"/>
    <property type="match status" value="1"/>
</dbReference>
<comment type="caution">
    <text evidence="2">The sequence shown here is derived from an EMBL/GenBank/DDBJ whole genome shotgun (WGS) entry which is preliminary data.</text>
</comment>
<proteinExistence type="predicted"/>
<evidence type="ECO:0000313" key="3">
    <source>
        <dbReference type="Proteomes" id="UP001596244"/>
    </source>
</evidence>
<dbReference type="Gene3D" id="1.10.10.10">
    <property type="entry name" value="Winged helix-like DNA-binding domain superfamily/Winged helix DNA-binding domain"/>
    <property type="match status" value="1"/>
</dbReference>
<gene>
    <name evidence="2" type="ORF">ACFPUZ_04980</name>
</gene>
<accession>A0ABW1Q9U8</accession>
<reference evidence="3" key="1">
    <citation type="journal article" date="2019" name="Int. J. Syst. Evol. Microbiol.">
        <title>The Global Catalogue of Microorganisms (GCM) 10K type strain sequencing project: providing services to taxonomists for standard genome sequencing and annotation.</title>
        <authorList>
            <consortium name="The Broad Institute Genomics Platform"/>
            <consortium name="The Broad Institute Genome Sequencing Center for Infectious Disease"/>
            <person name="Wu L."/>
            <person name="Ma J."/>
        </authorList>
    </citation>
    <scope>NUCLEOTIDE SEQUENCE [LARGE SCALE GENOMIC DNA]</scope>
    <source>
        <strain evidence="3">CCUG 51943</strain>
    </source>
</reference>
<organism evidence="2 3">
    <name type="scientific">Corynebacterium nasicanis</name>
    <dbReference type="NCBI Taxonomy" id="1448267"/>
    <lineage>
        <taxon>Bacteria</taxon>
        <taxon>Bacillati</taxon>
        <taxon>Actinomycetota</taxon>
        <taxon>Actinomycetes</taxon>
        <taxon>Mycobacteriales</taxon>
        <taxon>Corynebacteriaceae</taxon>
        <taxon>Corynebacterium</taxon>
    </lineage>
</organism>
<evidence type="ECO:0000259" key="1">
    <source>
        <dbReference type="Pfam" id="PF03551"/>
    </source>
</evidence>
<evidence type="ECO:0000313" key="2">
    <source>
        <dbReference type="EMBL" id="MFC6146156.1"/>
    </source>
</evidence>
<protein>
    <submittedName>
        <fullName evidence="2">PadR family transcriptional regulator</fullName>
    </submittedName>
</protein>
<dbReference type="Proteomes" id="UP001596244">
    <property type="component" value="Unassembled WGS sequence"/>
</dbReference>
<dbReference type="EMBL" id="JBHSQE010000003">
    <property type="protein sequence ID" value="MFC6146156.1"/>
    <property type="molecule type" value="Genomic_DNA"/>
</dbReference>